<keyword evidence="2" id="KW-1185">Reference proteome</keyword>
<dbReference type="EMBL" id="CAJVPP010001608">
    <property type="protein sequence ID" value="CAG8564551.1"/>
    <property type="molecule type" value="Genomic_DNA"/>
</dbReference>
<evidence type="ECO:0000313" key="2">
    <source>
        <dbReference type="Proteomes" id="UP000789375"/>
    </source>
</evidence>
<dbReference type="AntiFam" id="ANF00034">
    <property type="entry name" value="Antisense to 5.8S rRNA"/>
</dbReference>
<accession>A0A9N9BDZ6</accession>
<organism evidence="1 2">
    <name type="scientific">Funneliformis mosseae</name>
    <name type="common">Endomycorrhizal fungus</name>
    <name type="synonym">Glomus mosseae</name>
    <dbReference type="NCBI Taxonomy" id="27381"/>
    <lineage>
        <taxon>Eukaryota</taxon>
        <taxon>Fungi</taxon>
        <taxon>Fungi incertae sedis</taxon>
        <taxon>Mucoromycota</taxon>
        <taxon>Glomeromycotina</taxon>
        <taxon>Glomeromycetes</taxon>
        <taxon>Glomerales</taxon>
        <taxon>Glomeraceae</taxon>
        <taxon>Funneliformis</taxon>
    </lineage>
</organism>
<gene>
    <name evidence="1" type="ORF">FMOSSE_LOCUS7133</name>
</gene>
<comment type="caution">
    <text evidence="1">The sequence shown here is derived from an EMBL/GenBank/DDBJ whole genome shotgun (WGS) entry which is preliminary data.</text>
</comment>
<evidence type="ECO:0000313" key="1">
    <source>
        <dbReference type="EMBL" id="CAG8564551.1"/>
    </source>
</evidence>
<protein>
    <submittedName>
        <fullName evidence="1">13484_t:CDS:1</fullName>
    </submittedName>
</protein>
<name>A0A9N9BDZ6_FUNMO</name>
<proteinExistence type="predicted"/>
<dbReference type="Proteomes" id="UP000789375">
    <property type="component" value="Unassembled WGS sequence"/>
</dbReference>
<sequence length="97" mass="10541">MSIITQDTQTGIPSGLPEGAICVQRFDDSQVAIHITFRISLRLNHANPPQNYAAAFLGRGSRFSSSLSGVMPKHLLPVTTMVGLYPTIKSLIGQKFK</sequence>
<dbReference type="AlphaFoldDB" id="A0A9N9BDZ6"/>
<reference evidence="1" key="1">
    <citation type="submission" date="2021-06" db="EMBL/GenBank/DDBJ databases">
        <authorList>
            <person name="Kallberg Y."/>
            <person name="Tangrot J."/>
            <person name="Rosling A."/>
        </authorList>
    </citation>
    <scope>NUCLEOTIDE SEQUENCE</scope>
    <source>
        <strain evidence="1">87-6 pot B 2015</strain>
    </source>
</reference>